<evidence type="ECO:0000313" key="4">
    <source>
        <dbReference type="EMBL" id="MBB5660798.1"/>
    </source>
</evidence>
<keyword evidence="1" id="KW-0677">Repeat</keyword>
<feature type="region of interest" description="Disordered" evidence="3">
    <location>
        <begin position="404"/>
        <end position="424"/>
    </location>
</feature>
<dbReference type="Pfam" id="PF08238">
    <property type="entry name" value="Sel1"/>
    <property type="match status" value="3"/>
</dbReference>
<feature type="compositionally biased region" description="Basic and acidic residues" evidence="3">
    <location>
        <begin position="456"/>
        <end position="468"/>
    </location>
</feature>
<dbReference type="InterPro" id="IPR051726">
    <property type="entry name" value="Chitin_Synth_Reg"/>
</dbReference>
<dbReference type="EMBL" id="JACIJB010000005">
    <property type="protein sequence ID" value="MBB5660798.1"/>
    <property type="molecule type" value="Genomic_DNA"/>
</dbReference>
<feature type="compositionally biased region" description="Acidic residues" evidence="3">
    <location>
        <begin position="584"/>
        <end position="594"/>
    </location>
</feature>
<dbReference type="PANTHER" id="PTHR46430">
    <property type="entry name" value="PROTEIN SKT5-RELATED"/>
    <property type="match status" value="1"/>
</dbReference>
<protein>
    <submittedName>
        <fullName evidence="4">Localization factor PodJL</fullName>
    </submittedName>
</protein>
<sequence length="902" mass="97177">MSAAAPWSVKGIDPKAREVAKDLARRSGMTLGEWLNSMIMEGDDEDGIVPLPRRAHVADTYERRSRSRRLDDAYGLGGDDPVQRLSATVEMMAERLEAAERRSTIAIQGVDQAVAGLVRRLDAQDGRDNGVVRRIDDIAEELREGHRRLRRFEQETGPSTAEGFAKTETAIGALSSRLYDIEERQRIGTHELRQRLDAVEKTAEANRGVEILEHVGRRLDAAQAQTGEALRGLERAFSELDRRLGLTEARAEVRGRGVDPAERFDGRLEKLAEALTRQVEASRTEMLHRLDTAQSENRMERMERAVAALGDQVRQAERGSAQAVEVMGREVLRIAQNLNGRVQKMEIDSPARMDRLERDLEIKTQGVERRLVASEDRHALALEKLGTEIGRISDRLSERIAESERRSTQALDEIGQKLTDSSSRIEQHYDRASGELAERMRQSEERTARLLAEARESMARRGEPEAPKPEPVAEPEPVAAPADWRAGAFGVAAMADDPIWSSDPLDGPADPFPTGGVTASAPEPAATVPAPEPVDEPHTPRFAAPRAASAPFGSPAAANPAPVARAPQDFGGADVSDVLAATAPDDDEFSGETDFVDPRTLRAAAAAGRASSSTRGAVEAARAAMTAPEPEPTRSAFGLKRGGKSRLQERMDRQASRDGSTMKKALGASAVAVTLMGGLYAFTELTGQAMPWTPAGASDPAAGTALVALATGAAPLSAEAVAQATDLYERALTAIEEDDPAGLDLLTQSAELGYGPAQLMLAGLFETGEAGAPVDMGQSLDWTRRSAESGYPRGMFAYGMRLFEGADGTPDRPMGLDWIQRAARAGLVDAQFNAAVIHERGEGGMPVNNIEAYAWYRVAARSGDEQAASSVTRVGALLSEAERVRAEDMAQDYLPGSLPDAS</sequence>
<dbReference type="SMART" id="SM00671">
    <property type="entry name" value="SEL1"/>
    <property type="match status" value="4"/>
</dbReference>
<dbReference type="Proteomes" id="UP000548978">
    <property type="component" value="Unassembled WGS sequence"/>
</dbReference>
<dbReference type="Gene3D" id="1.25.40.10">
    <property type="entry name" value="Tetratricopeptide repeat domain"/>
    <property type="match status" value="1"/>
</dbReference>
<organism evidence="4 5">
    <name type="scientific">Brevundimonas halotolerans</name>
    <dbReference type="NCBI Taxonomy" id="69670"/>
    <lineage>
        <taxon>Bacteria</taxon>
        <taxon>Pseudomonadati</taxon>
        <taxon>Pseudomonadota</taxon>
        <taxon>Alphaproteobacteria</taxon>
        <taxon>Caulobacterales</taxon>
        <taxon>Caulobacteraceae</taxon>
        <taxon>Brevundimonas</taxon>
    </lineage>
</organism>
<feature type="compositionally biased region" description="Basic and acidic residues" evidence="3">
    <location>
        <begin position="646"/>
        <end position="656"/>
    </location>
</feature>
<gene>
    <name evidence="4" type="ORF">FHS65_001549</name>
</gene>
<feature type="region of interest" description="Disordered" evidence="3">
    <location>
        <begin position="456"/>
        <end position="476"/>
    </location>
</feature>
<feature type="region of interest" description="Disordered" evidence="3">
    <location>
        <begin position="497"/>
        <end position="594"/>
    </location>
</feature>
<evidence type="ECO:0000313" key="5">
    <source>
        <dbReference type="Proteomes" id="UP000548978"/>
    </source>
</evidence>
<feature type="compositionally biased region" description="Low complexity" evidence="3">
    <location>
        <begin position="540"/>
        <end position="567"/>
    </location>
</feature>
<evidence type="ECO:0000256" key="2">
    <source>
        <dbReference type="SAM" id="Coils"/>
    </source>
</evidence>
<reference evidence="4 5" key="1">
    <citation type="submission" date="2020-08" db="EMBL/GenBank/DDBJ databases">
        <title>Genomic Encyclopedia of Type Strains, Phase IV (KMG-IV): sequencing the most valuable type-strain genomes for metagenomic binning, comparative biology and taxonomic classification.</title>
        <authorList>
            <person name="Goeker M."/>
        </authorList>
    </citation>
    <scope>NUCLEOTIDE SEQUENCE [LARGE SCALE GENOMIC DNA]</scope>
    <source>
        <strain evidence="4 5">DSM 24448</strain>
    </source>
</reference>
<proteinExistence type="predicted"/>
<accession>A0A7W9A3T4</accession>
<comment type="caution">
    <text evidence="4">The sequence shown here is derived from an EMBL/GenBank/DDBJ whole genome shotgun (WGS) entry which is preliminary data.</text>
</comment>
<dbReference type="InterPro" id="IPR011990">
    <property type="entry name" value="TPR-like_helical_dom_sf"/>
</dbReference>
<keyword evidence="5" id="KW-1185">Reference proteome</keyword>
<evidence type="ECO:0000256" key="1">
    <source>
        <dbReference type="ARBA" id="ARBA00022737"/>
    </source>
</evidence>
<feature type="region of interest" description="Disordered" evidence="3">
    <location>
        <begin position="623"/>
        <end position="661"/>
    </location>
</feature>
<dbReference type="RefSeq" id="WP_164462000.1">
    <property type="nucleotide sequence ID" value="NZ_JACIJB010000005.1"/>
</dbReference>
<feature type="compositionally biased region" description="Low complexity" evidence="3">
    <location>
        <begin position="517"/>
        <end position="529"/>
    </location>
</feature>
<keyword evidence="2" id="KW-0175">Coiled coil</keyword>
<dbReference type="SUPFAM" id="SSF81901">
    <property type="entry name" value="HCP-like"/>
    <property type="match status" value="1"/>
</dbReference>
<dbReference type="InterPro" id="IPR006597">
    <property type="entry name" value="Sel1-like"/>
</dbReference>
<feature type="coiled-coil region" evidence="2">
    <location>
        <begin position="292"/>
        <end position="319"/>
    </location>
</feature>
<evidence type="ECO:0000256" key="3">
    <source>
        <dbReference type="SAM" id="MobiDB-lite"/>
    </source>
</evidence>
<dbReference type="AlphaFoldDB" id="A0A7W9A3T4"/>
<name>A0A7W9A3T4_9CAUL</name>